<keyword evidence="3 6" id="KW-0418">Kinase</keyword>
<feature type="binding site" evidence="6">
    <location>
        <position position="127"/>
    </location>
    <ligand>
        <name>GTP</name>
        <dbReference type="ChEBI" id="CHEBI:37565"/>
    </ligand>
</feature>
<dbReference type="OMA" id="AIYDHKT"/>
<keyword evidence="4 6" id="KW-0173">Coenzyme A biosynthesis</keyword>
<dbReference type="PANTHER" id="PTHR40732">
    <property type="entry name" value="UPF0218 PROTEIN TK1697"/>
    <property type="match status" value="1"/>
</dbReference>
<feature type="binding site" evidence="6">
    <location>
        <position position="70"/>
    </location>
    <ligand>
        <name>GTP</name>
        <dbReference type="ChEBI" id="CHEBI:37565"/>
    </ligand>
</feature>
<dbReference type="GeneID" id="8094995"/>
<dbReference type="PANTHER" id="PTHR40732:SF1">
    <property type="entry name" value="GTP-DEPENDENT DEPHOSPHO-COA KINASE"/>
    <property type="match status" value="1"/>
</dbReference>
<evidence type="ECO:0000256" key="5">
    <source>
        <dbReference type="ARBA" id="ARBA00023134"/>
    </source>
</evidence>
<protein>
    <recommendedName>
        <fullName evidence="6">GTP-dependent dephospho-CoA kinase</fullName>
        <ecNumber evidence="6">2.7.1.237</ecNumber>
    </recommendedName>
    <alternativeName>
        <fullName evidence="6">Dephospho-coenzyme A kinase</fullName>
        <shortName evidence="6">DPCK</shortName>
    </alternativeName>
</protein>
<dbReference type="EC" id="2.7.1.237" evidence="6"/>
<keyword evidence="5 6" id="KW-0342">GTP-binding</keyword>
<dbReference type="NCBIfam" id="NF041125">
    <property type="entry name" value="deph_CoA_kin_Thcocales"/>
    <property type="match status" value="1"/>
</dbReference>
<dbReference type="PIRSF" id="PIRSF006533">
    <property type="entry name" value="UCP006533"/>
    <property type="match status" value="1"/>
</dbReference>
<comment type="similarity">
    <text evidence="6">Belongs to the GTP-dependent DPCK family.</text>
</comment>
<dbReference type="Pfam" id="PF04019">
    <property type="entry name" value="DUF359"/>
    <property type="match status" value="1"/>
</dbReference>
<feature type="binding site" evidence="6">
    <location>
        <position position="53"/>
    </location>
    <ligand>
        <name>GTP</name>
        <dbReference type="ChEBI" id="CHEBI:37565"/>
    </ligand>
</feature>
<feature type="binding site" evidence="6">
    <location>
        <position position="52"/>
    </location>
    <ligand>
        <name>GTP</name>
        <dbReference type="ChEBI" id="CHEBI:37565"/>
    </ligand>
</feature>
<dbReference type="HAMAP" id="MF_00590">
    <property type="entry name" value="Dephospho_CoA_kinase_GTP_dep"/>
    <property type="match status" value="1"/>
</dbReference>
<evidence type="ECO:0000256" key="4">
    <source>
        <dbReference type="ARBA" id="ARBA00022993"/>
    </source>
</evidence>
<dbReference type="GO" id="GO:0016301">
    <property type="term" value="F:kinase activity"/>
    <property type="evidence" value="ECO:0007669"/>
    <property type="project" value="UniProtKB-UniRule"/>
</dbReference>
<evidence type="ECO:0000256" key="3">
    <source>
        <dbReference type="ARBA" id="ARBA00022777"/>
    </source>
</evidence>
<dbReference type="NCBIfam" id="NF002248">
    <property type="entry name" value="PRK01160.1-3"/>
    <property type="match status" value="1"/>
</dbReference>
<feature type="binding site" evidence="6">
    <location>
        <position position="51"/>
    </location>
    <ligand>
        <name>GTP</name>
        <dbReference type="ChEBI" id="CHEBI:37565"/>
    </ligand>
</feature>
<dbReference type="InterPro" id="IPR007164">
    <property type="entry name" value="GTP-dep_dephospho-CoA_kin"/>
</dbReference>
<organism evidence="7 8">
    <name type="scientific">Thermococcus sibiricus</name>
    <dbReference type="NCBI Taxonomy" id="172049"/>
    <lineage>
        <taxon>Archaea</taxon>
        <taxon>Methanobacteriati</taxon>
        <taxon>Methanobacteriota</taxon>
        <taxon>Thermococci</taxon>
        <taxon>Thermococcales</taxon>
        <taxon>Thermococcaceae</taxon>
        <taxon>Thermococcus</taxon>
    </lineage>
</organism>
<feature type="binding site" evidence="6">
    <location>
        <position position="72"/>
    </location>
    <ligand>
        <name>GTP</name>
        <dbReference type="ChEBI" id="CHEBI:37565"/>
    </ligand>
</feature>
<keyword evidence="2 6" id="KW-0547">Nucleotide-binding</keyword>
<dbReference type="RefSeq" id="WP_012766060.1">
    <property type="nucleotide sequence ID" value="NZ_LGFD01000008.1"/>
</dbReference>
<dbReference type="GO" id="GO:0005525">
    <property type="term" value="F:GTP binding"/>
    <property type="evidence" value="ECO:0007669"/>
    <property type="project" value="UniProtKB-UniRule"/>
</dbReference>
<dbReference type="UniPathway" id="UPA00241"/>
<comment type="caution">
    <text evidence="7">The sequence shown here is derived from an EMBL/GenBank/DDBJ whole genome shotgun (WGS) entry which is preliminary data.</text>
</comment>
<name>A0A124FFH5_9EURY</name>
<dbReference type="InterPro" id="IPR054930">
    <property type="entry name" value="deph_CoA_kin_Thcocales"/>
</dbReference>
<evidence type="ECO:0000313" key="7">
    <source>
        <dbReference type="EMBL" id="KUK18116.1"/>
    </source>
</evidence>
<dbReference type="Proteomes" id="UP000053911">
    <property type="component" value="Unassembled WGS sequence"/>
</dbReference>
<comment type="function">
    <text evidence="6">Catalyzes the GTP-dependent phosphorylation of the 3'-hydroxyl group of dephosphocoenzyme A to form coenzyme A (CoA).</text>
</comment>
<sequence>MSRNFYYKLTEDLRNELKKPLGELIEGKMPQPYLKSREELKKAPFLVTVGDVVTENVLKVGIKPSVAIYDYKTKRKEYEPDIEFGAVVLTTKNPPGTITKALLNAVKKSFELAKKGKRVYLKVNGEEDLAAIPAVIYAPEGALVIYGQPDEGIVLIKVTSECKRRCAKLLRKMEVVHDGD</sequence>
<evidence type="ECO:0000256" key="1">
    <source>
        <dbReference type="ARBA" id="ARBA00022679"/>
    </source>
</evidence>
<evidence type="ECO:0000256" key="2">
    <source>
        <dbReference type="ARBA" id="ARBA00022741"/>
    </source>
</evidence>
<comment type="pathway">
    <text evidence="6">Cofactor biosynthesis; coenzyme A biosynthesis.</text>
</comment>
<evidence type="ECO:0000256" key="6">
    <source>
        <dbReference type="HAMAP-Rule" id="MF_00590"/>
    </source>
</evidence>
<dbReference type="GO" id="GO:0015937">
    <property type="term" value="P:coenzyme A biosynthetic process"/>
    <property type="evidence" value="ECO:0007669"/>
    <property type="project" value="UniProtKB-UniRule"/>
</dbReference>
<feature type="binding site" evidence="6">
    <location>
        <position position="150"/>
    </location>
    <ligand>
        <name>GTP</name>
        <dbReference type="ChEBI" id="CHEBI:37565"/>
    </ligand>
</feature>
<proteinExistence type="inferred from homology"/>
<dbReference type="EMBL" id="LGFD01000008">
    <property type="protein sequence ID" value="KUK18116.1"/>
    <property type="molecule type" value="Genomic_DNA"/>
</dbReference>
<accession>A0A124FFH5</accession>
<gene>
    <name evidence="7" type="ORF">XD54_0623</name>
</gene>
<reference evidence="8" key="1">
    <citation type="journal article" date="2015" name="MBio">
        <title>Genome-Resolved Metagenomic Analysis Reveals Roles for Candidate Phyla and Other Microbial Community Members in Biogeochemical Transformations in Oil Reservoirs.</title>
        <authorList>
            <person name="Hu P."/>
            <person name="Tom L."/>
            <person name="Singh A."/>
            <person name="Thomas B.C."/>
            <person name="Baker B.J."/>
            <person name="Piceno Y.M."/>
            <person name="Andersen G.L."/>
            <person name="Banfield J.F."/>
        </authorList>
    </citation>
    <scope>NUCLEOTIDE SEQUENCE [LARGE SCALE GENOMIC DNA]</scope>
</reference>
<comment type="catalytic activity">
    <reaction evidence="6">
        <text>3'-dephospho-CoA + GTP = GDP + CoA + H(+)</text>
        <dbReference type="Rhea" id="RHEA:61156"/>
        <dbReference type="ChEBI" id="CHEBI:15378"/>
        <dbReference type="ChEBI" id="CHEBI:37565"/>
        <dbReference type="ChEBI" id="CHEBI:57287"/>
        <dbReference type="ChEBI" id="CHEBI:57328"/>
        <dbReference type="ChEBI" id="CHEBI:58189"/>
        <dbReference type="EC" id="2.7.1.237"/>
    </reaction>
</comment>
<dbReference type="PATRIC" id="fig|172049.5.peg.1394"/>
<dbReference type="AlphaFoldDB" id="A0A124FFH5"/>
<evidence type="ECO:0000313" key="8">
    <source>
        <dbReference type="Proteomes" id="UP000053911"/>
    </source>
</evidence>
<keyword evidence="1 6" id="KW-0808">Transferase</keyword>